<comment type="caution">
    <text evidence="1">The sequence shown here is derived from an EMBL/GenBank/DDBJ whole genome shotgun (WGS) entry which is preliminary data.</text>
</comment>
<evidence type="ECO:0000313" key="1">
    <source>
        <dbReference type="EMBL" id="KCZ89385.1"/>
    </source>
</evidence>
<reference evidence="1 2" key="1">
    <citation type="submission" date="2013-04" db="EMBL/GenBank/DDBJ databases">
        <title>Hyphomonas hirschiana VP5 Genome Sequencing.</title>
        <authorList>
            <person name="Lai Q."/>
            <person name="Shao Z."/>
        </authorList>
    </citation>
    <scope>NUCLEOTIDE SEQUENCE [LARGE SCALE GENOMIC DNA]</scope>
    <source>
        <strain evidence="1 2">VP5</strain>
    </source>
</reference>
<dbReference type="Proteomes" id="UP000025061">
    <property type="component" value="Unassembled WGS sequence"/>
</dbReference>
<dbReference type="SUPFAM" id="SSF52540">
    <property type="entry name" value="P-loop containing nucleoside triphosphate hydrolases"/>
    <property type="match status" value="1"/>
</dbReference>
<protein>
    <recommendedName>
        <fullName evidence="3">Sulfotransferase family protein</fullName>
    </recommendedName>
</protein>
<accession>A0A059FFH5</accession>
<dbReference type="InterPro" id="IPR027417">
    <property type="entry name" value="P-loop_NTPase"/>
</dbReference>
<dbReference type="PATRIC" id="fig|1280951.3.peg.2939"/>
<evidence type="ECO:0008006" key="3">
    <source>
        <dbReference type="Google" id="ProtNLM"/>
    </source>
</evidence>
<dbReference type="AlphaFoldDB" id="A0A059FFH5"/>
<sequence length="270" mass="31021">MPKEYLAKARSETWVNFSILRHGAFDGFLVTSKNSGTHWMMYMLSVALADSYGIERPKYYSENALRPYIGFPTDKPVYPQLPRLARSHTIPHRLADWDWARRLAGLPNYVLGIRHPMAILASHHAKWEYDIQVSWLDYLKGDPGGARFRCDLYWLARFWNRWGEIEAAYPETILKVQYEETQRNPRATLEAIAAHWGIALTPEAIKAALFAGTKEEMAKKADPDGEPNVLQNRKQSLAELFTGEAMDIYTAHIRTLFRHDLGYDLLTPPA</sequence>
<organism evidence="1 2">
    <name type="scientific">Hyphomonas hirschiana VP5</name>
    <dbReference type="NCBI Taxonomy" id="1280951"/>
    <lineage>
        <taxon>Bacteria</taxon>
        <taxon>Pseudomonadati</taxon>
        <taxon>Pseudomonadota</taxon>
        <taxon>Alphaproteobacteria</taxon>
        <taxon>Hyphomonadales</taxon>
        <taxon>Hyphomonadaceae</taxon>
        <taxon>Hyphomonas</taxon>
    </lineage>
</organism>
<dbReference type="EMBL" id="ARYI01000014">
    <property type="protein sequence ID" value="KCZ89385.1"/>
    <property type="molecule type" value="Genomic_DNA"/>
</dbReference>
<keyword evidence="2" id="KW-1185">Reference proteome</keyword>
<evidence type="ECO:0000313" key="2">
    <source>
        <dbReference type="Proteomes" id="UP000025061"/>
    </source>
</evidence>
<dbReference type="Gene3D" id="3.40.50.300">
    <property type="entry name" value="P-loop containing nucleotide triphosphate hydrolases"/>
    <property type="match status" value="1"/>
</dbReference>
<dbReference type="RefSeq" id="WP_233352815.1">
    <property type="nucleotide sequence ID" value="NZ_ARYI01000014.1"/>
</dbReference>
<proteinExistence type="predicted"/>
<name>A0A059FFH5_9PROT</name>
<gene>
    <name evidence="1" type="ORF">HHI_14582</name>
</gene>